<comment type="caution">
    <text evidence="11">The sequence shown here is derived from an EMBL/GenBank/DDBJ whole genome shotgun (WGS) entry which is preliminary data.</text>
</comment>
<dbReference type="GO" id="GO:0044718">
    <property type="term" value="P:siderophore transmembrane transport"/>
    <property type="evidence" value="ECO:0007669"/>
    <property type="project" value="TreeGrafter"/>
</dbReference>
<evidence type="ECO:0000256" key="5">
    <source>
        <dbReference type="ARBA" id="ARBA00023077"/>
    </source>
</evidence>
<keyword evidence="8" id="KW-0998">Cell outer membrane</keyword>
<evidence type="ECO:0000313" key="11">
    <source>
        <dbReference type="EMBL" id="KKM64775.1"/>
    </source>
</evidence>
<dbReference type="PANTHER" id="PTHR30069">
    <property type="entry name" value="TONB-DEPENDENT OUTER MEMBRANE RECEPTOR"/>
    <property type="match status" value="1"/>
</dbReference>
<dbReference type="EMBL" id="LAZR01010837">
    <property type="protein sequence ID" value="KKM64775.1"/>
    <property type="molecule type" value="Genomic_DNA"/>
</dbReference>
<dbReference type="InterPro" id="IPR037066">
    <property type="entry name" value="Plug_dom_sf"/>
</dbReference>
<keyword evidence="3" id="KW-0812">Transmembrane</keyword>
<name>A0A0F9LKK9_9ZZZZ</name>
<dbReference type="SUPFAM" id="SSF56935">
    <property type="entry name" value="Porins"/>
    <property type="match status" value="1"/>
</dbReference>
<keyword evidence="6" id="KW-0472">Membrane</keyword>
<proteinExistence type="predicted"/>
<keyword evidence="2" id="KW-0813">Transport</keyword>
<dbReference type="Gene3D" id="2.170.130.10">
    <property type="entry name" value="TonB-dependent receptor, plug domain"/>
    <property type="match status" value="1"/>
</dbReference>
<dbReference type="PROSITE" id="PS52016">
    <property type="entry name" value="TONB_DEPENDENT_REC_3"/>
    <property type="match status" value="1"/>
</dbReference>
<dbReference type="InterPro" id="IPR008969">
    <property type="entry name" value="CarboxyPept-like_regulatory"/>
</dbReference>
<evidence type="ECO:0000256" key="3">
    <source>
        <dbReference type="ARBA" id="ARBA00022692"/>
    </source>
</evidence>
<dbReference type="SUPFAM" id="SSF49464">
    <property type="entry name" value="Carboxypeptidase regulatory domain-like"/>
    <property type="match status" value="1"/>
</dbReference>
<dbReference type="InterPro" id="IPR012910">
    <property type="entry name" value="Plug_dom"/>
</dbReference>
<dbReference type="AlphaFoldDB" id="A0A0F9LKK9"/>
<evidence type="ECO:0000259" key="9">
    <source>
        <dbReference type="Pfam" id="PF00593"/>
    </source>
</evidence>
<dbReference type="PANTHER" id="PTHR30069:SF29">
    <property type="entry name" value="HEMOGLOBIN AND HEMOGLOBIN-HAPTOGLOBIN-BINDING PROTEIN 1-RELATED"/>
    <property type="match status" value="1"/>
</dbReference>
<dbReference type="GO" id="GO:0009279">
    <property type="term" value="C:cell outer membrane"/>
    <property type="evidence" value="ECO:0007669"/>
    <property type="project" value="UniProtKB-SubCell"/>
</dbReference>
<keyword evidence="4" id="KW-0732">Signal</keyword>
<sequence>MRKVAFLPLIFFLLVTQSLAVEIKGEVSNLGGKPIVEAVVRHRQSGNKTLTDEKGFFTLAVPDEEKIRLEIIHPDYIEQEIVLTSRQLSRKVIVRLIPYIMQKEEIVVTALRYPESSASVPAAETVILKETLEEKMSSNITESFSNIPGVSNIGSGGFSLVPNIRGLARGRVLIMIDNARVTSDRRTGPNASFVDPKNIERIEVLRSPSSVFYGSGAIGGVIHILTKKPSMQERFKGKINAKYGSTNQEKGLGFSLEGSKKNAGFLLSFQGNDAGNYSSPSGEVLQSQFTQGSLFAKVSYIKEKREIHLSYMGSRGYDIGKANQDSLTKPTWYPKENQNLLQVHWNERGLGKGGELTLQAYFNPHFLETIKENKEDSLTTEESYSKTQSMDYGFHLSYGKKIGKHLRLKGGTDFYGRSSVKVYNIDKSFDSDGNITAVLEQWPFSDGDRKNIGFFFSLDYSGVKNLDVVSGIRWDSLQMEALPGGAATAEKRRYYAWTGFLGCSAKLSEQIVIFGNLSRAYRAASLSEMFYTGITGRGFINANPDLSPEESFNLDAGLKLIFKRFFAGIYSFYYEIDDLIERYRIDPDESIYAYGNVNRGKISGYELEIEYYPFPGWKVFGNFFSFSGKSKTTQNALNDIPPSRLFMGTRLWIERFSFEINTTLQQEKKRPGPAEIAIPGYGAVNIKTSYFYNSSFRIYLVLSNLLNKNYLARPDPDSVEEPGRNFMFGLSYSF</sequence>
<evidence type="ECO:0000256" key="7">
    <source>
        <dbReference type="ARBA" id="ARBA00023170"/>
    </source>
</evidence>
<evidence type="ECO:0000256" key="1">
    <source>
        <dbReference type="ARBA" id="ARBA00004571"/>
    </source>
</evidence>
<dbReference type="Pfam" id="PF00593">
    <property type="entry name" value="TonB_dep_Rec_b-barrel"/>
    <property type="match status" value="1"/>
</dbReference>
<evidence type="ECO:0000256" key="2">
    <source>
        <dbReference type="ARBA" id="ARBA00022448"/>
    </source>
</evidence>
<comment type="subcellular location">
    <subcellularLocation>
        <location evidence="1">Cell outer membrane</location>
        <topology evidence="1">Multi-pass membrane protein</topology>
    </subcellularLocation>
</comment>
<dbReference type="Pfam" id="PF07715">
    <property type="entry name" value="Plug"/>
    <property type="match status" value="1"/>
</dbReference>
<evidence type="ECO:0000256" key="6">
    <source>
        <dbReference type="ARBA" id="ARBA00023136"/>
    </source>
</evidence>
<evidence type="ECO:0000256" key="4">
    <source>
        <dbReference type="ARBA" id="ARBA00022729"/>
    </source>
</evidence>
<dbReference type="InterPro" id="IPR039426">
    <property type="entry name" value="TonB-dep_rcpt-like"/>
</dbReference>
<keyword evidence="5" id="KW-0798">TonB box</keyword>
<evidence type="ECO:0000259" key="10">
    <source>
        <dbReference type="Pfam" id="PF07715"/>
    </source>
</evidence>
<feature type="domain" description="TonB-dependent receptor plug" evidence="10">
    <location>
        <begin position="119"/>
        <end position="221"/>
    </location>
</feature>
<dbReference type="InterPro" id="IPR036942">
    <property type="entry name" value="Beta-barrel_TonB_sf"/>
</dbReference>
<reference evidence="11" key="1">
    <citation type="journal article" date="2015" name="Nature">
        <title>Complex archaea that bridge the gap between prokaryotes and eukaryotes.</title>
        <authorList>
            <person name="Spang A."/>
            <person name="Saw J.H."/>
            <person name="Jorgensen S.L."/>
            <person name="Zaremba-Niedzwiedzka K."/>
            <person name="Martijn J."/>
            <person name="Lind A.E."/>
            <person name="van Eijk R."/>
            <person name="Schleper C."/>
            <person name="Guy L."/>
            <person name="Ettema T.J."/>
        </authorList>
    </citation>
    <scope>NUCLEOTIDE SEQUENCE</scope>
</reference>
<dbReference type="Gene3D" id="2.40.170.20">
    <property type="entry name" value="TonB-dependent receptor, beta-barrel domain"/>
    <property type="match status" value="1"/>
</dbReference>
<dbReference type="CDD" id="cd01347">
    <property type="entry name" value="ligand_gated_channel"/>
    <property type="match status" value="1"/>
</dbReference>
<evidence type="ECO:0000256" key="8">
    <source>
        <dbReference type="ARBA" id="ARBA00023237"/>
    </source>
</evidence>
<dbReference type="GO" id="GO:0015344">
    <property type="term" value="F:siderophore uptake transmembrane transporter activity"/>
    <property type="evidence" value="ECO:0007669"/>
    <property type="project" value="TreeGrafter"/>
</dbReference>
<organism evidence="11">
    <name type="scientific">marine sediment metagenome</name>
    <dbReference type="NCBI Taxonomy" id="412755"/>
    <lineage>
        <taxon>unclassified sequences</taxon>
        <taxon>metagenomes</taxon>
        <taxon>ecological metagenomes</taxon>
    </lineage>
</organism>
<keyword evidence="7" id="KW-0675">Receptor</keyword>
<gene>
    <name evidence="11" type="ORF">LCGC14_1497970</name>
</gene>
<accession>A0A0F9LKK9</accession>
<evidence type="ECO:0008006" key="12">
    <source>
        <dbReference type="Google" id="ProtNLM"/>
    </source>
</evidence>
<feature type="domain" description="TonB-dependent receptor-like beta-barrel" evidence="9">
    <location>
        <begin position="325"/>
        <end position="705"/>
    </location>
</feature>
<dbReference type="InterPro" id="IPR000531">
    <property type="entry name" value="Beta-barrel_TonB"/>
</dbReference>
<protein>
    <recommendedName>
        <fullName evidence="12">TonB-dependent receptor plug domain-containing protein</fullName>
    </recommendedName>
</protein>